<keyword evidence="1" id="KW-0812">Transmembrane</keyword>
<protein>
    <recommendedName>
        <fullName evidence="4">DUF5317 domain-containing protein</fullName>
    </recommendedName>
</protein>
<accession>A0AAU9E5N2</accession>
<evidence type="ECO:0008006" key="4">
    <source>
        <dbReference type="Google" id="ProtNLM"/>
    </source>
</evidence>
<keyword evidence="1" id="KW-1133">Transmembrane helix</keyword>
<evidence type="ECO:0000313" key="3">
    <source>
        <dbReference type="Proteomes" id="UP001321786"/>
    </source>
</evidence>
<dbReference type="EMBL" id="AP028654">
    <property type="protein sequence ID" value="BEP27907.1"/>
    <property type="molecule type" value="Genomic_DNA"/>
</dbReference>
<evidence type="ECO:0000313" key="2">
    <source>
        <dbReference type="EMBL" id="BEP27907.1"/>
    </source>
</evidence>
<dbReference type="Pfam" id="PF17248">
    <property type="entry name" value="DUF5317"/>
    <property type="match status" value="1"/>
</dbReference>
<evidence type="ECO:0000256" key="1">
    <source>
        <dbReference type="SAM" id="Phobius"/>
    </source>
</evidence>
<reference evidence="2 3" key="1">
    <citation type="submission" date="2023-08" db="EMBL/GenBank/DDBJ databases">
        <title>Helicovermis profunda gen. nov., sp. nov., a novel mesophilic, fermentative bacterium within the Bacillota from a deep-sea hydrothermal vent chimney.</title>
        <authorList>
            <person name="Miyazaki U."/>
            <person name="Mizutani D."/>
            <person name="Hashimoto Y."/>
            <person name="Tame A."/>
            <person name="Sawayama S."/>
            <person name="Miyazaki J."/>
            <person name="Takai K."/>
            <person name="Nakagawa S."/>
        </authorList>
    </citation>
    <scope>NUCLEOTIDE SEQUENCE [LARGE SCALE GENOMIC DNA]</scope>
    <source>
        <strain evidence="2 3">S502</strain>
    </source>
</reference>
<feature type="transmembrane region" description="Helical" evidence="1">
    <location>
        <begin position="83"/>
        <end position="104"/>
    </location>
</feature>
<feature type="transmembrane region" description="Helical" evidence="1">
    <location>
        <begin position="150"/>
        <end position="173"/>
    </location>
</feature>
<sequence length="197" mass="22384">MYIEAIIIGLIIGKIRKGRLENFANVYFKGLIFIIFSLVVEISPIILNKFHVLSEYYYLVPFISVILMIIGILLNIKKSGMKFILFGAILNIVIMILNGFYMPISYKALEIAGKKSLISYFDKEIIMGFINADQLSGLKFFFSKFIPIPAFYPLAKVMSVGDILITIGIIIFVQASMMKSSFGLNNKMIRFSYNSRL</sequence>
<dbReference type="Proteomes" id="UP001321786">
    <property type="component" value="Chromosome"/>
</dbReference>
<proteinExistence type="predicted"/>
<name>A0AAU9E5N2_9FIRM</name>
<dbReference type="AlphaFoldDB" id="A0AAU9E5N2"/>
<dbReference type="InterPro" id="IPR035168">
    <property type="entry name" value="DUF5317"/>
</dbReference>
<feature type="transmembrane region" description="Helical" evidence="1">
    <location>
        <begin position="26"/>
        <end position="46"/>
    </location>
</feature>
<dbReference type="KEGG" id="hprf:HLPR_02380"/>
<feature type="transmembrane region" description="Helical" evidence="1">
    <location>
        <begin position="58"/>
        <end position="76"/>
    </location>
</feature>
<organism evidence="2 3">
    <name type="scientific">Helicovermis profundi</name>
    <dbReference type="NCBI Taxonomy" id="3065157"/>
    <lineage>
        <taxon>Bacteria</taxon>
        <taxon>Bacillati</taxon>
        <taxon>Bacillota</taxon>
        <taxon>Clostridia</taxon>
        <taxon>Helicovermis</taxon>
    </lineage>
</organism>
<keyword evidence="1" id="KW-0472">Membrane</keyword>
<gene>
    <name evidence="2" type="ORF">HLPR_02380</name>
</gene>
<dbReference type="RefSeq" id="WP_338536267.1">
    <property type="nucleotide sequence ID" value="NZ_AP028654.1"/>
</dbReference>
<keyword evidence="3" id="KW-1185">Reference proteome</keyword>